<accession>J3Z4A7</accession>
<protein>
    <submittedName>
        <fullName evidence="1">Uncharacterized protein</fullName>
    </submittedName>
</protein>
<reference evidence="1 2" key="1">
    <citation type="journal article" date="2012" name="Mol. Biol. Evol.">
        <title>Genome reduction and co-evolution between the primary and secondary bacterial symbionts of psyllids.</title>
        <authorList>
            <person name="Sloan D.B."/>
            <person name="Moran N.A."/>
        </authorList>
    </citation>
    <scope>NUCLEOTIDE SEQUENCE [LARGE SCALE GENOMIC DNA]</scope>
    <source>
        <strain evidence="1">Ceuc_S</strain>
    </source>
</reference>
<dbReference type="STRING" id="1199245.A359_07540"/>
<evidence type="ECO:0000313" key="1">
    <source>
        <dbReference type="EMBL" id="AFP85124.1"/>
    </source>
</evidence>
<dbReference type="KEGG" id="sect:A359_07540"/>
<name>J3Z4A7_9ENTR</name>
<evidence type="ECO:0000313" key="2">
    <source>
        <dbReference type="Proteomes" id="UP000003936"/>
    </source>
</evidence>
<sequence precursor="true">MPGSTGIRFAIFALSVANSESATDVGTIQQSIILP</sequence>
<dbReference type="EMBL" id="CP003546">
    <property type="protein sequence ID" value="AFP85124.1"/>
    <property type="molecule type" value="Genomic_DNA"/>
</dbReference>
<gene>
    <name evidence="1" type="ORF">A359_07540</name>
</gene>
<dbReference type="Proteomes" id="UP000003936">
    <property type="component" value="Chromosome"/>
</dbReference>
<keyword evidence="2" id="KW-1185">Reference proteome</keyword>
<organism evidence="1 2">
    <name type="scientific">secondary endosymbiont of Ctenarytaina eucalypti</name>
    <dbReference type="NCBI Taxonomy" id="1199245"/>
    <lineage>
        <taxon>Bacteria</taxon>
        <taxon>Pseudomonadati</taxon>
        <taxon>Pseudomonadota</taxon>
        <taxon>Gammaproteobacteria</taxon>
        <taxon>Enterobacterales</taxon>
        <taxon>Enterobacteriaceae</taxon>
        <taxon>aphid secondary symbionts</taxon>
    </lineage>
</organism>
<proteinExistence type="predicted"/>
<dbReference type="HOGENOM" id="CLU_3367225_0_0_6"/>
<dbReference type="AlphaFoldDB" id="J3Z4A7"/>